<gene>
    <name evidence="1" type="ORF">LARSCL_LOCUS8390</name>
</gene>
<feature type="non-terminal residue" evidence="1">
    <location>
        <position position="1"/>
    </location>
</feature>
<organism evidence="1 2">
    <name type="scientific">Larinioides sclopetarius</name>
    <dbReference type="NCBI Taxonomy" id="280406"/>
    <lineage>
        <taxon>Eukaryota</taxon>
        <taxon>Metazoa</taxon>
        <taxon>Ecdysozoa</taxon>
        <taxon>Arthropoda</taxon>
        <taxon>Chelicerata</taxon>
        <taxon>Arachnida</taxon>
        <taxon>Araneae</taxon>
        <taxon>Araneomorphae</taxon>
        <taxon>Entelegynae</taxon>
        <taxon>Araneoidea</taxon>
        <taxon>Araneidae</taxon>
        <taxon>Larinioides</taxon>
    </lineage>
</organism>
<dbReference type="AlphaFoldDB" id="A0AAV1ZVS2"/>
<sequence>ITWFKFQNASDLHRQEIFLTMDETFEVNGCLEEAVDSITETQPYILCTGEKFSQSSHFIILDKNPVDVGQCLFKGI</sequence>
<dbReference type="EMBL" id="CAXIEN010000089">
    <property type="protein sequence ID" value="CAL1275946.1"/>
    <property type="molecule type" value="Genomic_DNA"/>
</dbReference>
<protein>
    <submittedName>
        <fullName evidence="1">Uncharacterized protein</fullName>
    </submittedName>
</protein>
<reference evidence="1 2" key="1">
    <citation type="submission" date="2024-04" db="EMBL/GenBank/DDBJ databases">
        <authorList>
            <person name="Rising A."/>
            <person name="Reimegard J."/>
            <person name="Sonavane S."/>
            <person name="Akerstrom W."/>
            <person name="Nylinder S."/>
            <person name="Hedman E."/>
            <person name="Kallberg Y."/>
        </authorList>
    </citation>
    <scope>NUCLEOTIDE SEQUENCE [LARGE SCALE GENOMIC DNA]</scope>
</reference>
<evidence type="ECO:0000313" key="2">
    <source>
        <dbReference type="Proteomes" id="UP001497382"/>
    </source>
</evidence>
<comment type="caution">
    <text evidence="1">The sequence shown here is derived from an EMBL/GenBank/DDBJ whole genome shotgun (WGS) entry which is preliminary data.</text>
</comment>
<name>A0AAV1ZVS2_9ARAC</name>
<dbReference type="Proteomes" id="UP001497382">
    <property type="component" value="Unassembled WGS sequence"/>
</dbReference>
<keyword evidence="2" id="KW-1185">Reference proteome</keyword>
<evidence type="ECO:0000313" key="1">
    <source>
        <dbReference type="EMBL" id="CAL1275946.1"/>
    </source>
</evidence>
<proteinExistence type="predicted"/>
<accession>A0AAV1ZVS2</accession>